<gene>
    <name evidence="2" type="ORF">FSCOSCO3_A036851</name>
</gene>
<sequence>MKTATILNVLHIRLNSYIPAVTGGIYQGPVSCGGSVHFCTSQNHTLEILSITSDKCNSCQDFLHTKTDTVPAAKQLFSFPSSSPPLSDFTSVTTGSCSQICEISAADHGRVVTADVRRPLIQSRPQPPESQPLHPAPFKGGSKEIARNCKFSRDVTDQIHPKLFLSRIDPSNLHPE</sequence>
<protein>
    <submittedName>
        <fullName evidence="2">Uncharacterized protein</fullName>
    </submittedName>
</protein>
<proteinExistence type="predicted"/>
<evidence type="ECO:0000313" key="2">
    <source>
        <dbReference type="EMBL" id="CAK6971416.1"/>
    </source>
</evidence>
<keyword evidence="3" id="KW-1185">Reference proteome</keyword>
<evidence type="ECO:0000256" key="1">
    <source>
        <dbReference type="SAM" id="MobiDB-lite"/>
    </source>
</evidence>
<comment type="caution">
    <text evidence="2">The sequence shown here is derived from an EMBL/GenBank/DDBJ whole genome shotgun (WGS) entry which is preliminary data.</text>
</comment>
<dbReference type="AlphaFoldDB" id="A0AAV1PMD0"/>
<organism evidence="2 3">
    <name type="scientific">Scomber scombrus</name>
    <name type="common">Atlantic mackerel</name>
    <name type="synonym">Scomber vernalis</name>
    <dbReference type="NCBI Taxonomy" id="13677"/>
    <lineage>
        <taxon>Eukaryota</taxon>
        <taxon>Metazoa</taxon>
        <taxon>Chordata</taxon>
        <taxon>Craniata</taxon>
        <taxon>Vertebrata</taxon>
        <taxon>Euteleostomi</taxon>
        <taxon>Actinopterygii</taxon>
        <taxon>Neopterygii</taxon>
        <taxon>Teleostei</taxon>
        <taxon>Neoteleostei</taxon>
        <taxon>Acanthomorphata</taxon>
        <taxon>Pelagiaria</taxon>
        <taxon>Scombriformes</taxon>
        <taxon>Scombridae</taxon>
        <taxon>Scomber</taxon>
    </lineage>
</organism>
<evidence type="ECO:0000313" key="3">
    <source>
        <dbReference type="Proteomes" id="UP001314229"/>
    </source>
</evidence>
<reference evidence="2 3" key="1">
    <citation type="submission" date="2024-01" db="EMBL/GenBank/DDBJ databases">
        <authorList>
            <person name="Alioto T."/>
            <person name="Alioto T."/>
            <person name="Gomez Garrido J."/>
        </authorList>
    </citation>
    <scope>NUCLEOTIDE SEQUENCE [LARGE SCALE GENOMIC DNA]</scope>
</reference>
<dbReference type="Proteomes" id="UP001314229">
    <property type="component" value="Unassembled WGS sequence"/>
</dbReference>
<accession>A0AAV1PMD0</accession>
<feature type="region of interest" description="Disordered" evidence="1">
    <location>
        <begin position="122"/>
        <end position="142"/>
    </location>
</feature>
<name>A0AAV1PMD0_SCOSC</name>
<dbReference type="EMBL" id="CAWUFR010000177">
    <property type="protein sequence ID" value="CAK6971416.1"/>
    <property type="molecule type" value="Genomic_DNA"/>
</dbReference>